<sequence>MVRLHALCVAVFTLAAAVIAQPLSAEVKATDILGREVALPEPARRIVLGEGRHMAVLGLIHDDPVALVTGWRLDKGLDEPTLDAYRAKFPAIDAIRPVGSGNRDISVESIVALNPDLVVLSLVDAADKAMEVARGQLEAAGIPVAYVDFFSHPLENSMSSLRLLGTLTGASDRAEEFALFYETRLDRIRDRLADPAIPRPRVFFHVHAAAQGCCSTVGTGVFHDFITTAGGENIGGELVKGVLGNVSLEFLIAADPDFYIATGGTHMASRGGLVLGPLVEAETAQQSFDTLVNAPGFASLRAVEDGHVAGVWHLFNDTPAHIALIEYLARTFHPDLFGDVDPAATRAEIETRFAPVSVPGTWWVVPRR</sequence>
<reference evidence="1 2" key="1">
    <citation type="submission" date="2014-03" db="EMBL/GenBank/DDBJ databases">
        <title>Genome of Haematobacter massiliensis CCUG 47968.</title>
        <authorList>
            <person name="Wang D."/>
            <person name="Wang G."/>
        </authorList>
    </citation>
    <scope>NUCLEOTIDE SEQUENCE [LARGE SCALE GENOMIC DNA]</scope>
    <source>
        <strain evidence="1 2">CCUG 47968</strain>
    </source>
</reference>
<organism evidence="1 2">
    <name type="scientific">Haematobacter massiliensis</name>
    <dbReference type="NCBI Taxonomy" id="195105"/>
    <lineage>
        <taxon>Bacteria</taxon>
        <taxon>Pseudomonadati</taxon>
        <taxon>Pseudomonadota</taxon>
        <taxon>Alphaproteobacteria</taxon>
        <taxon>Rhodobacterales</taxon>
        <taxon>Paracoccaceae</taxon>
        <taxon>Haematobacter</taxon>
    </lineage>
</organism>
<name>A0A086Y5M7_9RHOB</name>
<evidence type="ECO:0000313" key="2">
    <source>
        <dbReference type="Proteomes" id="UP000028826"/>
    </source>
</evidence>
<dbReference type="InterPro" id="IPR050902">
    <property type="entry name" value="ABC_Transporter_SBP"/>
</dbReference>
<dbReference type="InterPro" id="IPR002491">
    <property type="entry name" value="ABC_transptr_periplasmic_BD"/>
</dbReference>
<dbReference type="PROSITE" id="PS50983">
    <property type="entry name" value="FE_B12_PBP"/>
    <property type="match status" value="1"/>
</dbReference>
<dbReference type="STRING" id="195105.CN97_15570"/>
<proteinExistence type="predicted"/>
<dbReference type="EMBL" id="JGYG01000005">
    <property type="protein sequence ID" value="KFI29577.1"/>
    <property type="molecule type" value="Genomic_DNA"/>
</dbReference>
<dbReference type="Gene3D" id="3.40.50.1980">
    <property type="entry name" value="Nitrogenase molybdenum iron protein domain"/>
    <property type="match status" value="2"/>
</dbReference>
<keyword evidence="2" id="KW-1185">Reference proteome</keyword>
<dbReference type="PANTHER" id="PTHR30535">
    <property type="entry name" value="VITAMIN B12-BINDING PROTEIN"/>
    <property type="match status" value="1"/>
</dbReference>
<evidence type="ECO:0000313" key="1">
    <source>
        <dbReference type="EMBL" id="KFI29577.1"/>
    </source>
</evidence>
<dbReference type="PANTHER" id="PTHR30535:SF34">
    <property type="entry name" value="MOLYBDATE-BINDING PROTEIN MOLA"/>
    <property type="match status" value="1"/>
</dbReference>
<dbReference type="SUPFAM" id="SSF53807">
    <property type="entry name" value="Helical backbone' metal receptor"/>
    <property type="match status" value="1"/>
</dbReference>
<dbReference type="AlphaFoldDB" id="A0A086Y5M7"/>
<gene>
    <name evidence="1" type="ORF">CN97_15570</name>
</gene>
<accession>A0A086Y5M7</accession>
<dbReference type="OrthoDB" id="9775594at2"/>
<dbReference type="Proteomes" id="UP000028826">
    <property type="component" value="Unassembled WGS sequence"/>
</dbReference>
<dbReference type="eggNOG" id="COG0614">
    <property type="taxonomic scope" value="Bacteria"/>
</dbReference>
<dbReference type="Pfam" id="PF01497">
    <property type="entry name" value="Peripla_BP_2"/>
    <property type="match status" value="1"/>
</dbReference>
<comment type="caution">
    <text evidence="1">The sequence shown here is derived from an EMBL/GenBank/DDBJ whole genome shotgun (WGS) entry which is preliminary data.</text>
</comment>
<dbReference type="RefSeq" id="WP_035710293.1">
    <property type="nucleotide sequence ID" value="NZ_CAMIFG010000008.1"/>
</dbReference>
<protein>
    <submittedName>
        <fullName evidence="1">ABC transporter substrate-binding protein</fullName>
    </submittedName>
</protein>